<dbReference type="InterPro" id="IPR001279">
    <property type="entry name" value="Metallo-B-lactamas"/>
</dbReference>
<dbReference type="InterPro" id="IPR036866">
    <property type="entry name" value="RibonucZ/Hydroxyglut_hydro"/>
</dbReference>
<dbReference type="EMBL" id="LNYA01000024">
    <property type="protein sequence ID" value="KTC97536.1"/>
    <property type="molecule type" value="Genomic_DNA"/>
</dbReference>
<reference evidence="9 10" key="1">
    <citation type="submission" date="2015-11" db="EMBL/GenBank/DDBJ databases">
        <title>Genomic analysis of 38 Legionella species identifies large and diverse effector repertoires.</title>
        <authorList>
            <person name="Burstein D."/>
            <person name="Amaro F."/>
            <person name="Zusman T."/>
            <person name="Lifshitz Z."/>
            <person name="Cohen O."/>
            <person name="Gilbert J.A."/>
            <person name="Pupko T."/>
            <person name="Shuman H.A."/>
            <person name="Segal G."/>
        </authorList>
    </citation>
    <scope>NUCLEOTIDE SEQUENCE [LARGE SCALE GENOMIC DNA]</scope>
    <source>
        <strain evidence="9 10">SE-32A-C8</strain>
    </source>
</reference>
<dbReference type="Gene3D" id="3.60.15.10">
    <property type="entry name" value="Ribonuclease Z/Hydroxyacylglutathione hydrolase-like"/>
    <property type="match status" value="1"/>
</dbReference>
<proteinExistence type="inferred from homology"/>
<feature type="binding site" evidence="7">
    <location>
        <position position="54"/>
    </location>
    <ligand>
        <name>Zn(2+)</name>
        <dbReference type="ChEBI" id="CHEBI:29105"/>
        <label>1</label>
    </ligand>
</feature>
<dbReference type="GO" id="GO:0019243">
    <property type="term" value="P:methylglyoxal catabolic process to D-lactate via S-lactoyl-glutathione"/>
    <property type="evidence" value="ECO:0007669"/>
    <property type="project" value="UniProtKB-UniRule"/>
</dbReference>
<dbReference type="PIRSF" id="PIRSF005457">
    <property type="entry name" value="Glx"/>
    <property type="match status" value="1"/>
</dbReference>
<feature type="binding site" evidence="7">
    <location>
        <position position="58"/>
    </location>
    <ligand>
        <name>Zn(2+)</name>
        <dbReference type="ChEBI" id="CHEBI:29105"/>
        <label>2</label>
    </ligand>
</feature>
<comment type="caution">
    <text evidence="9">The sequence shown here is derived from an EMBL/GenBank/DDBJ whole genome shotgun (WGS) entry which is preliminary data.</text>
</comment>
<feature type="binding site" evidence="7">
    <location>
        <position position="130"/>
    </location>
    <ligand>
        <name>Zn(2+)</name>
        <dbReference type="ChEBI" id="CHEBI:29105"/>
        <label>2</label>
    </ligand>
</feature>
<dbReference type="InterPro" id="IPR032282">
    <property type="entry name" value="HAGH_C"/>
</dbReference>
<feature type="binding site" evidence="7">
    <location>
        <position position="111"/>
    </location>
    <ligand>
        <name>Zn(2+)</name>
        <dbReference type="ChEBI" id="CHEBI:29105"/>
        <label>1</label>
    </ligand>
</feature>
<keyword evidence="10" id="KW-1185">Reference proteome</keyword>
<dbReference type="OrthoDB" id="9802248at2"/>
<dbReference type="InterPro" id="IPR017782">
    <property type="entry name" value="Hydroxyacylglutathione_Hdrlase"/>
</dbReference>
<dbReference type="STRING" id="448.Lery_1375"/>
<dbReference type="NCBIfam" id="TIGR03413">
    <property type="entry name" value="GSH_gloB"/>
    <property type="match status" value="1"/>
</dbReference>
<evidence type="ECO:0000256" key="7">
    <source>
        <dbReference type="HAMAP-Rule" id="MF_01374"/>
    </source>
</evidence>
<evidence type="ECO:0000256" key="1">
    <source>
        <dbReference type="ARBA" id="ARBA00001623"/>
    </source>
</evidence>
<gene>
    <name evidence="7 9" type="primary">gloB</name>
    <name evidence="9" type="ORF">Lery_1375</name>
</gene>
<dbReference type="PATRIC" id="fig|448.7.peg.1436"/>
<feature type="binding site" evidence="7">
    <location>
        <position position="59"/>
    </location>
    <ligand>
        <name>Zn(2+)</name>
        <dbReference type="ChEBI" id="CHEBI:29105"/>
        <label>2</label>
    </ligand>
</feature>
<dbReference type="UniPathway" id="UPA00619">
    <property type="reaction ID" value="UER00676"/>
</dbReference>
<comment type="similarity">
    <text evidence="3 7">Belongs to the metallo-beta-lactamase superfamily. Glyoxalase II family.</text>
</comment>
<dbReference type="HAMAP" id="MF_01374">
    <property type="entry name" value="Glyoxalase_2"/>
    <property type="match status" value="1"/>
</dbReference>
<dbReference type="InterPro" id="IPR035680">
    <property type="entry name" value="Clx_II_MBL"/>
</dbReference>
<dbReference type="CDD" id="cd07723">
    <property type="entry name" value="hydroxyacylglutathione_hydrolase_MBL-fold"/>
    <property type="match status" value="1"/>
</dbReference>
<evidence type="ECO:0000259" key="8">
    <source>
        <dbReference type="SMART" id="SM00849"/>
    </source>
</evidence>
<comment type="subunit">
    <text evidence="7">Monomer.</text>
</comment>
<dbReference type="Pfam" id="PF00753">
    <property type="entry name" value="Lactamase_B"/>
    <property type="match status" value="1"/>
</dbReference>
<comment type="cofactor">
    <cofactor evidence="7">
        <name>Zn(2+)</name>
        <dbReference type="ChEBI" id="CHEBI:29105"/>
    </cofactor>
    <text evidence="7">Binds 2 Zn(2+) ions per subunit.</text>
</comment>
<evidence type="ECO:0000256" key="5">
    <source>
        <dbReference type="ARBA" id="ARBA00022801"/>
    </source>
</evidence>
<evidence type="ECO:0000313" key="9">
    <source>
        <dbReference type="EMBL" id="KTC97536.1"/>
    </source>
</evidence>
<dbReference type="PANTHER" id="PTHR43705:SF1">
    <property type="entry name" value="HYDROXYACYLGLUTATHIONE HYDROLASE GLOB"/>
    <property type="match status" value="1"/>
</dbReference>
<evidence type="ECO:0000256" key="2">
    <source>
        <dbReference type="ARBA" id="ARBA00004963"/>
    </source>
</evidence>
<keyword evidence="4 7" id="KW-0479">Metal-binding</keyword>
<organism evidence="9 10">
    <name type="scientific">Legionella erythra</name>
    <dbReference type="NCBI Taxonomy" id="448"/>
    <lineage>
        <taxon>Bacteria</taxon>
        <taxon>Pseudomonadati</taxon>
        <taxon>Pseudomonadota</taxon>
        <taxon>Gammaproteobacteria</taxon>
        <taxon>Legionellales</taxon>
        <taxon>Legionellaceae</taxon>
        <taxon>Legionella</taxon>
    </lineage>
</organism>
<dbReference type="AlphaFoldDB" id="A0A0W0TPL6"/>
<dbReference type="Pfam" id="PF16123">
    <property type="entry name" value="HAGH_C"/>
    <property type="match status" value="1"/>
</dbReference>
<dbReference type="RefSeq" id="WP_058526532.1">
    <property type="nucleotide sequence ID" value="NZ_CAAAHY010000027.1"/>
</dbReference>
<comment type="catalytic activity">
    <reaction evidence="1 7">
        <text>an S-(2-hydroxyacyl)glutathione + H2O = a 2-hydroxy carboxylate + glutathione + H(+)</text>
        <dbReference type="Rhea" id="RHEA:21864"/>
        <dbReference type="ChEBI" id="CHEBI:15377"/>
        <dbReference type="ChEBI" id="CHEBI:15378"/>
        <dbReference type="ChEBI" id="CHEBI:57925"/>
        <dbReference type="ChEBI" id="CHEBI:58896"/>
        <dbReference type="ChEBI" id="CHEBI:71261"/>
        <dbReference type="EC" id="3.1.2.6"/>
    </reaction>
</comment>
<sequence length="255" mass="28713">MTIIPIPAFTDNYIWLIVNDEQNTAICMDPGDSQPVLHYLHDHQLTLEAIVLTHHHADHIGGVENLLNACPNIAIYAPEDSRIPTATQRLREGDTLALSTVNFQVLNTTGHTSTHISLYDEAQNLLFCGDTLFSAGCGRVFDGTLNDLYRSLQRLKALPDATRVYCAHEYTQQNLGFAAHVEPQNEEIAHYLDQLKQQPIHCTLPSTIEKEKKINPFLRTEEPAVMAYARARGVIDKTPLLVFQQLREDKNNFKA</sequence>
<keyword evidence="6 7" id="KW-0862">Zinc</keyword>
<evidence type="ECO:0000256" key="3">
    <source>
        <dbReference type="ARBA" id="ARBA00006759"/>
    </source>
</evidence>
<evidence type="ECO:0000256" key="6">
    <source>
        <dbReference type="ARBA" id="ARBA00022833"/>
    </source>
</evidence>
<evidence type="ECO:0000313" key="10">
    <source>
        <dbReference type="Proteomes" id="UP000054773"/>
    </source>
</evidence>
<evidence type="ECO:0000256" key="4">
    <source>
        <dbReference type="ARBA" id="ARBA00022723"/>
    </source>
</evidence>
<accession>A0A0W0TPL6</accession>
<feature type="binding site" evidence="7">
    <location>
        <position position="168"/>
    </location>
    <ligand>
        <name>Zn(2+)</name>
        <dbReference type="ChEBI" id="CHEBI:29105"/>
        <label>2</label>
    </ligand>
</feature>
<comment type="function">
    <text evidence="7">Thiolesterase that catalyzes the hydrolysis of S-D-lactoyl-glutathione to form glutathione and D-lactic acid.</text>
</comment>
<dbReference type="Proteomes" id="UP000054773">
    <property type="component" value="Unassembled WGS sequence"/>
</dbReference>
<feature type="binding site" evidence="7">
    <location>
        <position position="130"/>
    </location>
    <ligand>
        <name>Zn(2+)</name>
        <dbReference type="ChEBI" id="CHEBI:29105"/>
        <label>1</label>
    </ligand>
</feature>
<dbReference type="SUPFAM" id="SSF56281">
    <property type="entry name" value="Metallo-hydrolase/oxidoreductase"/>
    <property type="match status" value="1"/>
</dbReference>
<comment type="pathway">
    <text evidence="2 7">Secondary metabolite metabolism; methylglyoxal degradation; (R)-lactate from methylglyoxal: step 2/2.</text>
</comment>
<dbReference type="GO" id="GO:0046872">
    <property type="term" value="F:metal ion binding"/>
    <property type="evidence" value="ECO:0007669"/>
    <property type="project" value="UniProtKB-KW"/>
</dbReference>
<dbReference type="SMART" id="SM00849">
    <property type="entry name" value="Lactamase_B"/>
    <property type="match status" value="1"/>
</dbReference>
<feature type="domain" description="Metallo-beta-lactamase" evidence="8">
    <location>
        <begin position="11"/>
        <end position="168"/>
    </location>
</feature>
<dbReference type="EC" id="3.1.2.6" evidence="7"/>
<dbReference type="PANTHER" id="PTHR43705">
    <property type="entry name" value="HYDROXYACYLGLUTATHIONE HYDROLASE"/>
    <property type="match status" value="1"/>
</dbReference>
<dbReference type="GO" id="GO:0004416">
    <property type="term" value="F:hydroxyacylglutathione hydrolase activity"/>
    <property type="evidence" value="ECO:0007669"/>
    <property type="project" value="UniProtKB-UniRule"/>
</dbReference>
<feature type="binding site" evidence="7">
    <location>
        <position position="56"/>
    </location>
    <ligand>
        <name>Zn(2+)</name>
        <dbReference type="ChEBI" id="CHEBI:29105"/>
        <label>1</label>
    </ligand>
</feature>
<name>A0A0W0TPL6_LEGER</name>
<keyword evidence="5 7" id="KW-0378">Hydrolase</keyword>
<protein>
    <recommendedName>
        <fullName evidence="7">Hydroxyacylglutathione hydrolase</fullName>
        <ecNumber evidence="7">3.1.2.6</ecNumber>
    </recommendedName>
    <alternativeName>
        <fullName evidence="7">Glyoxalase II</fullName>
        <shortName evidence="7">Glx II</shortName>
    </alternativeName>
</protein>
<dbReference type="InterPro" id="IPR050110">
    <property type="entry name" value="Glyoxalase_II_hydrolase"/>
</dbReference>